<evidence type="ECO:0000313" key="2">
    <source>
        <dbReference type="EMBL" id="CAA9893044.1"/>
    </source>
</evidence>
<name>A0A8S0X3U1_9GAMM</name>
<evidence type="ECO:0000313" key="3">
    <source>
        <dbReference type="Proteomes" id="UP000494216"/>
    </source>
</evidence>
<dbReference type="InterPro" id="IPR002513">
    <property type="entry name" value="Tn3_Tnp_DDE_dom"/>
</dbReference>
<dbReference type="GO" id="GO:0004803">
    <property type="term" value="F:transposase activity"/>
    <property type="evidence" value="ECO:0007669"/>
    <property type="project" value="InterPro"/>
</dbReference>
<dbReference type="Pfam" id="PF01526">
    <property type="entry name" value="DDE_Tnp_Tn3"/>
    <property type="match status" value="1"/>
</dbReference>
<protein>
    <recommendedName>
        <fullName evidence="1">Tn3 transposase DDE domain-containing protein</fullName>
    </recommendedName>
</protein>
<dbReference type="AlphaFoldDB" id="A0A8S0X3U1"/>
<evidence type="ECO:0000259" key="1">
    <source>
        <dbReference type="Pfam" id="PF01526"/>
    </source>
</evidence>
<gene>
    <name evidence="2" type="ORF">METHB2_960007</name>
</gene>
<accession>A0A8S0X3U1</accession>
<comment type="caution">
    <text evidence="2">The sequence shown here is derived from an EMBL/GenBank/DDBJ whole genome shotgun (WGS) entry which is preliminary data.</text>
</comment>
<dbReference type="GO" id="GO:0006313">
    <property type="term" value="P:DNA transposition"/>
    <property type="evidence" value="ECO:0007669"/>
    <property type="project" value="InterPro"/>
</dbReference>
<keyword evidence="3" id="KW-1185">Reference proteome</keyword>
<proteinExistence type="predicted"/>
<sequence length="95" mass="11094">MLSGKNEIELDINAEAIRLIANAVIFYKATLLSTLYQHYIEIDPEMARTIARFSPVAWQHISFIGKYEFYNRGDIINIQEFIENIIATLKKIFRL</sequence>
<dbReference type="Proteomes" id="UP000494216">
    <property type="component" value="Unassembled WGS sequence"/>
</dbReference>
<reference evidence="2 3" key="1">
    <citation type="submission" date="2020-02" db="EMBL/GenBank/DDBJ databases">
        <authorList>
            <person name="Hogendoorn C."/>
        </authorList>
    </citation>
    <scope>NUCLEOTIDE SEQUENCE [LARGE SCALE GENOMIC DNA]</scope>
    <source>
        <strain evidence="2">METHB21</strain>
    </source>
</reference>
<organism evidence="2 3">
    <name type="scientific">Candidatus Methylobacter favarea</name>
    <dbReference type="NCBI Taxonomy" id="2707345"/>
    <lineage>
        <taxon>Bacteria</taxon>
        <taxon>Pseudomonadati</taxon>
        <taxon>Pseudomonadota</taxon>
        <taxon>Gammaproteobacteria</taxon>
        <taxon>Methylococcales</taxon>
        <taxon>Methylococcaceae</taxon>
        <taxon>Methylobacter</taxon>
    </lineage>
</organism>
<feature type="domain" description="Tn3 transposase DDE" evidence="1">
    <location>
        <begin position="3"/>
        <end position="67"/>
    </location>
</feature>
<dbReference type="EMBL" id="CADCXN010000131">
    <property type="protein sequence ID" value="CAA9893044.1"/>
    <property type="molecule type" value="Genomic_DNA"/>
</dbReference>